<dbReference type="SUPFAM" id="SSF48452">
    <property type="entry name" value="TPR-like"/>
    <property type="match status" value="2"/>
</dbReference>
<feature type="domain" description="Bacteriophage N4 adsorption protein A C-terminal" evidence="2">
    <location>
        <begin position="829"/>
        <end position="1001"/>
    </location>
</feature>
<feature type="chain" id="PRO_5002908151" description="Bacteriophage N4 adsorption protein A C-terminal domain-containing protein" evidence="1">
    <location>
        <begin position="20"/>
        <end position="1006"/>
    </location>
</feature>
<dbReference type="RefSeq" id="WP_012696896.1">
    <property type="nucleotide sequence ID" value="NC_012559.1"/>
</dbReference>
<organism evidence="3 4">
    <name type="scientific">Laribacter hongkongensis (strain HLHK9)</name>
    <dbReference type="NCBI Taxonomy" id="557598"/>
    <lineage>
        <taxon>Bacteria</taxon>
        <taxon>Pseudomonadati</taxon>
        <taxon>Pseudomonadota</taxon>
        <taxon>Betaproteobacteria</taxon>
        <taxon>Neisseriales</taxon>
        <taxon>Aquaspirillaceae</taxon>
        <taxon>Laribacter</taxon>
    </lineage>
</organism>
<evidence type="ECO:0000256" key="1">
    <source>
        <dbReference type="SAM" id="SignalP"/>
    </source>
</evidence>
<name>C1D7H0_LARHH</name>
<dbReference type="Pfam" id="PF13283">
    <property type="entry name" value="NfrA_C"/>
    <property type="match status" value="1"/>
</dbReference>
<dbReference type="STRING" id="557598.LHK_01420"/>
<dbReference type="InterPro" id="IPR011990">
    <property type="entry name" value="TPR-like_helical_dom_sf"/>
</dbReference>
<accession>C1D7H0</accession>
<keyword evidence="4" id="KW-1185">Reference proteome</keyword>
<dbReference type="InterPro" id="IPR025137">
    <property type="entry name" value="NfrA_C"/>
</dbReference>
<dbReference type="Gene3D" id="1.25.40.10">
    <property type="entry name" value="Tetratricopeptide repeat domain"/>
    <property type="match status" value="2"/>
</dbReference>
<evidence type="ECO:0000313" key="3">
    <source>
        <dbReference type="EMBL" id="ACO74410.1"/>
    </source>
</evidence>
<protein>
    <recommendedName>
        <fullName evidence="2">Bacteriophage N4 adsorption protein A C-terminal domain-containing protein</fullName>
    </recommendedName>
</protein>
<sequence length="1006" mass="108715">MMLRLMLLAGLGAAATAQATQPAPAASDFFAGESLGELTRYRVYPLVDRALRDNAAGRYASASALLQQALNIAPDSQAIRLALARTLMLQGRFGQVETILRPLDARSSSVAGLLLESRLKRLAGHPLPSPQTVHDWLASSPAALQPRYAEAVLDTLARQDRSADAGRYLAPWLKELAQHDPATARQMQARLAQGRQDWPAAIAQWQALAQQRPLTPAETLDYGYALLAAGEAETAARLLTPETLATPRGRTLAQDIAARASALDQPALASRTLEMLDQVEPLAPAQLGQGLENALASHDMARARQLAGRLATRADAAQLPLLLEAWARLDDWPALRAFQAPTPQLAARQQALLLEHALHERQFDAVLEQVPASTPPASPAFAARLQALQATGQREAAARGWLARYQAARTPQALEQASFLLAETGNGQAAARLLQSALPFDSRRDVLTTRLLTLYQAEPALASAADLEMLGRQPLSPDQRIALAELWRLRNDCEAAESVLASVSPLPAHAALVLGHCQAPRHPGIAIGYFEAARTTDPQAANRALAELYARTGDAALAVAAWQALPPDTLTASDRLSAARSALAAGDPALADGWWQAAGLSQQAGWYATGAAIAEAQGRLPLAQERWQQARMLAPQDAADAYAAGELARKMQQPQAARQALADAVRLAPDNPAYRAALGFALAETDPALAAANLAAAKLPGASAFPVDEALTYLYARLGDNREALLAQHRALELAPDYLALQPADEAAAREYALRTVRSDLERRWSLGINGWIGSQAAPGEWIAGTPTPAGSPKNSLEINGEWRLGEQPVDNNRFTAITARLIAEGSSGDPLPGQSRWLGIGLRTKPLSGQNLYLSVERLWQVAGAGKENDWLVRASASFLDQGRWRPEWHAEGPGWWQQSLYLDAARWLVNDHYTLLARYTLGYNHKLSQTSAQVVQPYALLQAQKTDAGRDTRAGLGLAWRGFFAADHDHSYRQQQQLKLEWQTVLDSTLAHGNGWFLRYEGSW</sequence>
<evidence type="ECO:0000259" key="2">
    <source>
        <dbReference type="Pfam" id="PF13283"/>
    </source>
</evidence>
<dbReference type="EMBL" id="CP001154">
    <property type="protein sequence ID" value="ACO74410.1"/>
    <property type="molecule type" value="Genomic_DNA"/>
</dbReference>
<keyword evidence="1" id="KW-0732">Signal</keyword>
<dbReference type="Proteomes" id="UP000002010">
    <property type="component" value="Chromosome"/>
</dbReference>
<gene>
    <name evidence="3" type="ordered locus">LHK_01420</name>
</gene>
<reference evidence="3 4" key="1">
    <citation type="journal article" date="2009" name="PLoS Genet.">
        <title>The complete genome and proteome of Laribacter hongkongensis reveal potential mechanisms for adaptations to different temperatures and habitats.</title>
        <authorList>
            <person name="Woo P.C."/>
            <person name="Lau S.K."/>
            <person name="Tse H."/>
            <person name="Teng J.L."/>
            <person name="Curreem S.O."/>
            <person name="Tsang A.K."/>
            <person name="Fan R.Y."/>
            <person name="Wong G.K."/>
            <person name="Huang Y."/>
            <person name="Loman N.J."/>
            <person name="Snyder L.A."/>
            <person name="Cai J.J."/>
            <person name="Huang J.D."/>
            <person name="Mak W."/>
            <person name="Pallen M.J."/>
            <person name="Lok S."/>
            <person name="Yuen K.Y."/>
        </authorList>
    </citation>
    <scope>NUCLEOTIDE SEQUENCE [LARGE SCALE GENOMIC DNA]</scope>
    <source>
        <strain evidence="3 4">HLHK9</strain>
    </source>
</reference>
<feature type="signal peptide" evidence="1">
    <location>
        <begin position="1"/>
        <end position="19"/>
    </location>
</feature>
<dbReference type="AlphaFoldDB" id="C1D7H0"/>
<dbReference type="HOGENOM" id="CLU_299728_0_0_4"/>
<dbReference type="KEGG" id="lhk:LHK_01420"/>
<proteinExistence type="predicted"/>
<dbReference type="eggNOG" id="COG0457">
    <property type="taxonomic scope" value="Bacteria"/>
</dbReference>
<evidence type="ECO:0000313" key="4">
    <source>
        <dbReference type="Proteomes" id="UP000002010"/>
    </source>
</evidence>
<dbReference type="Pfam" id="PF14559">
    <property type="entry name" value="TPR_19"/>
    <property type="match status" value="1"/>
</dbReference>